<sequence>MKKLSTWMAVGLAMAGTSLNLNGQTDERKQEIVSAVGEQAGDALFSLHQAVNAVADGWVNKTFEEKQALELAASYRDSAELVERLVKGKSDEMEKVTGLLVKQVTALEAWITIGDDALAGTYKKLKAEVDAGLAGGGGLGAQMGAAVAQGETIELKIVKSVAPNGKAGQPGTMTVTRTSKELPLEVMWKYANGGSDRGLCVPFPRSGKMAVFFGEGVHSVSIYKREGKSVTGRWVSTKPGSTLKDIKLTQGASKSEYDIEGGGRMKLDLREGMIANVTWEFQAGKVPGIAVGDNEYLALISMDPKKKAGVALYTMADDAKSATSRWTMAGANGAGEEELVVTAMSPGFLSGPPPAAAAGPMEEAPGAEEGSVEDEIKEVALKLLADMGTLDELRPTGEQLAAIAVSAEDAQLLSVYVKSVYEGLARGNRVAGAKQTEVKVGGPDWKDLAGGYSDVRDRFKPEVKIYEFSYVEPGNDVGMRYDGLIKVEGKWVFIPKAWRAFR</sequence>
<gene>
    <name evidence="2" type="ORF">FEM03_20810</name>
</gene>
<proteinExistence type="predicted"/>
<reference evidence="2 3" key="1">
    <citation type="submission" date="2019-05" db="EMBL/GenBank/DDBJ databases">
        <title>Verrucobacter flavum gen. nov., sp. nov. a new member of the family Verrucomicrobiaceae.</title>
        <authorList>
            <person name="Szuroczki S."/>
            <person name="Abbaszade G."/>
            <person name="Szabo A."/>
            <person name="Felfoldi T."/>
            <person name="Schumann P."/>
            <person name="Boka K."/>
            <person name="Keki Z."/>
            <person name="Toumi M."/>
            <person name="Toth E."/>
        </authorList>
    </citation>
    <scope>NUCLEOTIDE SEQUENCE [LARGE SCALE GENOMIC DNA]</scope>
    <source>
        <strain evidence="2 3">MG-N-17</strain>
    </source>
</reference>
<organism evidence="2 3">
    <name type="scientific">Phragmitibacter flavus</name>
    <dbReference type="NCBI Taxonomy" id="2576071"/>
    <lineage>
        <taxon>Bacteria</taxon>
        <taxon>Pseudomonadati</taxon>
        <taxon>Verrucomicrobiota</taxon>
        <taxon>Verrucomicrobiia</taxon>
        <taxon>Verrucomicrobiales</taxon>
        <taxon>Verrucomicrobiaceae</taxon>
        <taxon>Phragmitibacter</taxon>
    </lineage>
</organism>
<evidence type="ECO:0000313" key="2">
    <source>
        <dbReference type="EMBL" id="TLD68778.1"/>
    </source>
</evidence>
<evidence type="ECO:0000313" key="3">
    <source>
        <dbReference type="Proteomes" id="UP000306196"/>
    </source>
</evidence>
<comment type="caution">
    <text evidence="2">The sequence shown here is derived from an EMBL/GenBank/DDBJ whole genome shotgun (WGS) entry which is preliminary data.</text>
</comment>
<keyword evidence="3" id="KW-1185">Reference proteome</keyword>
<dbReference type="EMBL" id="VAUV01000019">
    <property type="protein sequence ID" value="TLD68778.1"/>
    <property type="molecule type" value="Genomic_DNA"/>
</dbReference>
<feature type="region of interest" description="Disordered" evidence="1">
    <location>
        <begin position="351"/>
        <end position="371"/>
    </location>
</feature>
<evidence type="ECO:0000256" key="1">
    <source>
        <dbReference type="SAM" id="MobiDB-lite"/>
    </source>
</evidence>
<dbReference type="RefSeq" id="WP_138088239.1">
    <property type="nucleotide sequence ID" value="NZ_VAUV01000019.1"/>
</dbReference>
<dbReference type="AlphaFoldDB" id="A0A5R8K8Y9"/>
<name>A0A5R8K8Y9_9BACT</name>
<dbReference type="OrthoDB" id="7722337at2"/>
<dbReference type="Proteomes" id="UP000306196">
    <property type="component" value="Unassembled WGS sequence"/>
</dbReference>
<protein>
    <submittedName>
        <fullName evidence="2">Uncharacterized protein</fullName>
    </submittedName>
</protein>
<feature type="compositionally biased region" description="Low complexity" evidence="1">
    <location>
        <begin position="356"/>
        <end position="369"/>
    </location>
</feature>
<accession>A0A5R8K8Y9</accession>